<evidence type="ECO:0000256" key="4">
    <source>
        <dbReference type="ARBA" id="ARBA00022519"/>
    </source>
</evidence>
<feature type="transmembrane region" description="Helical" evidence="8">
    <location>
        <begin position="302"/>
        <end position="328"/>
    </location>
</feature>
<gene>
    <name evidence="10" type="ORF">GRX01_03075</name>
</gene>
<dbReference type="PROSITE" id="PS50928">
    <property type="entry name" value="ABC_TM1"/>
    <property type="match status" value="2"/>
</dbReference>
<keyword evidence="11" id="KW-1185">Reference proteome</keyword>
<evidence type="ECO:0000256" key="6">
    <source>
        <dbReference type="ARBA" id="ARBA00022989"/>
    </source>
</evidence>
<dbReference type="InterPro" id="IPR000515">
    <property type="entry name" value="MetI-like"/>
</dbReference>
<evidence type="ECO:0000256" key="7">
    <source>
        <dbReference type="ARBA" id="ARBA00023136"/>
    </source>
</evidence>
<feature type="transmembrane region" description="Helical" evidence="8">
    <location>
        <begin position="499"/>
        <end position="516"/>
    </location>
</feature>
<feature type="transmembrane region" description="Helical" evidence="8">
    <location>
        <begin position="348"/>
        <end position="369"/>
    </location>
</feature>
<dbReference type="Pfam" id="PF00528">
    <property type="entry name" value="BPD_transp_1"/>
    <property type="match status" value="2"/>
</dbReference>
<evidence type="ECO:0000256" key="5">
    <source>
        <dbReference type="ARBA" id="ARBA00022692"/>
    </source>
</evidence>
<feature type="transmembrane region" description="Helical" evidence="8">
    <location>
        <begin position="528"/>
        <end position="546"/>
    </location>
</feature>
<reference evidence="10 11" key="1">
    <citation type="submission" date="2019-12" db="EMBL/GenBank/DDBJ databases">
        <title>Isolation and characterization of three novel carbon monoxide-oxidizing members of Halobacteria from salione crusts and soils.</title>
        <authorList>
            <person name="Myers M.R."/>
            <person name="King G.M."/>
        </authorList>
    </citation>
    <scope>NUCLEOTIDE SEQUENCE [LARGE SCALE GENOMIC DNA]</scope>
    <source>
        <strain evidence="10 11">WSA2</strain>
    </source>
</reference>
<dbReference type="AlphaFoldDB" id="A0A6B0SN57"/>
<feature type="transmembrane region" description="Helical" evidence="8">
    <location>
        <begin position="67"/>
        <end position="91"/>
    </location>
</feature>
<comment type="similarity">
    <text evidence="8">Belongs to the binding-protein-dependent transport system permease family.</text>
</comment>
<feature type="transmembrane region" description="Helical" evidence="8">
    <location>
        <begin position="203"/>
        <end position="224"/>
    </location>
</feature>
<feature type="domain" description="ABC transmembrane type-1" evidence="9">
    <location>
        <begin position="346"/>
        <end position="545"/>
    </location>
</feature>
<feature type="transmembrane region" description="Helical" evidence="8">
    <location>
        <begin position="473"/>
        <end position="493"/>
    </location>
</feature>
<evidence type="ECO:0000256" key="3">
    <source>
        <dbReference type="ARBA" id="ARBA00022475"/>
    </source>
</evidence>
<protein>
    <submittedName>
        <fullName evidence="10">ABC transporter permease subunit</fullName>
    </submittedName>
</protein>
<dbReference type="RefSeq" id="WP_159663364.1">
    <property type="nucleotide sequence ID" value="NZ_WUUS01000002.1"/>
</dbReference>
<keyword evidence="4" id="KW-0997">Cell inner membrane</keyword>
<accession>A0A6B0SN57</accession>
<keyword evidence="6 8" id="KW-1133">Transmembrane helix</keyword>
<dbReference type="GO" id="GO:0005886">
    <property type="term" value="C:plasma membrane"/>
    <property type="evidence" value="ECO:0007669"/>
    <property type="project" value="UniProtKB-SubCell"/>
</dbReference>
<feature type="domain" description="ABC transmembrane type-1" evidence="9">
    <location>
        <begin position="68"/>
        <end position="270"/>
    </location>
</feature>
<dbReference type="Proteomes" id="UP000437065">
    <property type="component" value="Unassembled WGS sequence"/>
</dbReference>
<feature type="transmembrane region" description="Helical" evidence="8">
    <location>
        <begin position="103"/>
        <end position="128"/>
    </location>
</feature>
<feature type="transmembrane region" description="Helical" evidence="8">
    <location>
        <begin position="148"/>
        <end position="172"/>
    </location>
</feature>
<evidence type="ECO:0000313" key="11">
    <source>
        <dbReference type="Proteomes" id="UP000437065"/>
    </source>
</evidence>
<dbReference type="SUPFAM" id="SSF161098">
    <property type="entry name" value="MetI-like"/>
    <property type="match status" value="2"/>
</dbReference>
<feature type="transmembrane region" description="Helical" evidence="8">
    <location>
        <begin position="21"/>
        <end position="47"/>
    </location>
</feature>
<evidence type="ECO:0000256" key="2">
    <source>
        <dbReference type="ARBA" id="ARBA00022448"/>
    </source>
</evidence>
<name>A0A6B0SN57_9EURY</name>
<dbReference type="InterPro" id="IPR035906">
    <property type="entry name" value="MetI-like_sf"/>
</dbReference>
<sequence length="552" mass="57884">MAPGEGVGRVRGLLVSDDDQPSVAVVLLAAAVAAAVLSPLLWLFISASELAVGDAMSLLTSGTTTDVLVNSLTLVGLVTGASIALGVPLAVLTVQTDLPFRRFWTVLAALPLVVPSYIGAFAYVSAFGPSGALPDLFAQYGLGFVNPYLPTVYGLGGTTLVLTLFTYPYVFLTTRASLLSFDTTQLEAARTLNHSYPRAFRRVILPQIAPGVTAGALLVALYTLSDFGTPAIMRLDVFTRVIYVELNSFGVGRANATLLSIQLLAVTAVILALESRVSGDTAAGYGTPSSAKRVVSLGRLRWLAAAVPAFVSLFTLALPVGILTMWLVRSGPGYSGGGLAFRPEFATNSAYVAVLTAAATVLFALPVAYYAGRSNSLLSKAVDRATYLGYAMPGVVLGLALVFFSSQWLLETFGAGAAQLVYQSLPLLVFAYVVRFLPQAVGSTRSSVLGVDRDLVGAARLLGANPRSAFRRVTLPLISPGLLAGAALVFLTTMKELDTTLILHPTGFTTIVTYIWRVQEAGYYGRAALPALVLVAVSGLSMIPLLKGSDDA</sequence>
<evidence type="ECO:0000256" key="8">
    <source>
        <dbReference type="RuleBase" id="RU363032"/>
    </source>
</evidence>
<evidence type="ECO:0000259" key="9">
    <source>
        <dbReference type="PROSITE" id="PS50928"/>
    </source>
</evidence>
<keyword evidence="2 8" id="KW-0813">Transport</keyword>
<organism evidence="10 11">
    <name type="scientific">Halobaculum saliterrae</name>
    <dbReference type="NCBI Taxonomy" id="2073113"/>
    <lineage>
        <taxon>Archaea</taxon>
        <taxon>Methanobacteriati</taxon>
        <taxon>Methanobacteriota</taxon>
        <taxon>Stenosarchaea group</taxon>
        <taxon>Halobacteria</taxon>
        <taxon>Halobacteriales</taxon>
        <taxon>Haloferacaceae</taxon>
        <taxon>Halobaculum</taxon>
    </lineage>
</organism>
<comment type="caution">
    <text evidence="10">The sequence shown here is derived from an EMBL/GenBank/DDBJ whole genome shotgun (WGS) entry which is preliminary data.</text>
</comment>
<dbReference type="PANTHER" id="PTHR43357:SF3">
    <property type="entry name" value="FE(3+)-TRANSPORT SYSTEM PERMEASE PROTEIN FBPB 2"/>
    <property type="match status" value="1"/>
</dbReference>
<feature type="transmembrane region" description="Helical" evidence="8">
    <location>
        <begin position="390"/>
        <end position="410"/>
    </location>
</feature>
<evidence type="ECO:0000313" key="10">
    <source>
        <dbReference type="EMBL" id="MXR40338.1"/>
    </source>
</evidence>
<dbReference type="OrthoDB" id="28023at2157"/>
<dbReference type="Gene3D" id="1.10.3720.10">
    <property type="entry name" value="MetI-like"/>
    <property type="match status" value="2"/>
</dbReference>
<feature type="transmembrane region" description="Helical" evidence="8">
    <location>
        <begin position="416"/>
        <end position="437"/>
    </location>
</feature>
<keyword evidence="7 8" id="KW-0472">Membrane</keyword>
<dbReference type="CDD" id="cd06261">
    <property type="entry name" value="TM_PBP2"/>
    <property type="match status" value="2"/>
</dbReference>
<keyword evidence="5 8" id="KW-0812">Transmembrane</keyword>
<comment type="subcellular location">
    <subcellularLocation>
        <location evidence="1">Cell inner membrane</location>
        <topology evidence="1">Multi-pass membrane protein</topology>
    </subcellularLocation>
    <subcellularLocation>
        <location evidence="8">Cell membrane</location>
        <topology evidence="8">Multi-pass membrane protein</topology>
    </subcellularLocation>
</comment>
<dbReference type="EMBL" id="WUUS01000002">
    <property type="protein sequence ID" value="MXR40338.1"/>
    <property type="molecule type" value="Genomic_DNA"/>
</dbReference>
<evidence type="ECO:0000256" key="1">
    <source>
        <dbReference type="ARBA" id="ARBA00004429"/>
    </source>
</evidence>
<proteinExistence type="inferred from homology"/>
<keyword evidence="3" id="KW-1003">Cell membrane</keyword>
<feature type="transmembrane region" description="Helical" evidence="8">
    <location>
        <begin position="254"/>
        <end position="273"/>
    </location>
</feature>
<dbReference type="PANTHER" id="PTHR43357">
    <property type="entry name" value="INNER MEMBRANE ABC TRANSPORTER PERMEASE PROTEIN YDCV"/>
    <property type="match status" value="1"/>
</dbReference>
<dbReference type="GO" id="GO:0055085">
    <property type="term" value="P:transmembrane transport"/>
    <property type="evidence" value="ECO:0007669"/>
    <property type="project" value="InterPro"/>
</dbReference>